<proteinExistence type="inferred from homology"/>
<sequence>MVVQDFAKRFRGYVPLVSATTERLVDRDENTSAQTAYCNGRWSRAFLVMSISNMVLFLMTASMMTSLGIRSQKRVLNAELRATSSYSPIYDMIDLEPSIRKINGTVMPAGKLSIARQFPNPAADAIWMQDIELIRPIPVTREQIIKMGKDPDTVAKLEDDVWGLGDDAYVAALDLFHNLHCLNVLRQAAYATYYNRTIGSFGPAVLYRSFSWPEKKWWGVDLLTRTITADATKEDSMPEIHLNHCVDILFQHISCSNNLNLVTRHWTEGLEYPFPDFSIQAHCINFEKLTEWHKEASIDLKKYLRVMKKPPGVKERPTEVWHPEEWFERQN</sequence>
<dbReference type="EMBL" id="CAGA01000065">
    <property type="protein sequence ID" value="CCE33737.1"/>
    <property type="molecule type" value="Genomic_DNA"/>
</dbReference>
<keyword evidence="2" id="KW-0472">Membrane</keyword>
<comment type="similarity">
    <text evidence="1">Belongs to the ustYa family.</text>
</comment>
<dbReference type="Pfam" id="PF11807">
    <property type="entry name" value="UstYa"/>
    <property type="match status" value="1"/>
</dbReference>
<evidence type="ECO:0008006" key="5">
    <source>
        <dbReference type="Google" id="ProtNLM"/>
    </source>
</evidence>
<keyword evidence="2" id="KW-0812">Transmembrane</keyword>
<gene>
    <name evidence="3" type="ORF">CPUR_07663</name>
</gene>
<name>M1VY44_CLAP2</name>
<reference evidence="3 4" key="1">
    <citation type="journal article" date="2013" name="PLoS Genet.">
        <title>Plant-symbiotic fungi as chemical engineers: Multi-genome analysis of the Clavicipitaceae reveals dynamics of alkaloid loci.</title>
        <authorList>
            <person name="Schardl C.L."/>
            <person name="Young C.A."/>
            <person name="Hesse U."/>
            <person name="Amyotte S.G."/>
            <person name="Andreeva K."/>
            <person name="Calie P.J."/>
            <person name="Fleetwood D.J."/>
            <person name="Haws D.C."/>
            <person name="Moore N."/>
            <person name="Oeser B."/>
            <person name="Panaccione D.G."/>
            <person name="Schweri K.K."/>
            <person name="Voisey C.R."/>
            <person name="Farman M.L."/>
            <person name="Jaromczyk J.W."/>
            <person name="Roe B.A."/>
            <person name="O'Sullivan D.M."/>
            <person name="Scott B."/>
            <person name="Tudzynski P."/>
            <person name="An Z."/>
            <person name="Arnaoudova E.G."/>
            <person name="Bullock C.T."/>
            <person name="Charlton N.D."/>
            <person name="Chen L."/>
            <person name="Cox M."/>
            <person name="Dinkins R.D."/>
            <person name="Florea S."/>
            <person name="Glenn A.E."/>
            <person name="Gordon A."/>
            <person name="Gueldener U."/>
            <person name="Harris D.R."/>
            <person name="Hollin W."/>
            <person name="Jaromczyk J."/>
            <person name="Johnson R.D."/>
            <person name="Khan A.K."/>
            <person name="Leistner E."/>
            <person name="Leuchtmann A."/>
            <person name="Li C."/>
            <person name="Liu J."/>
            <person name="Liu J."/>
            <person name="Liu M."/>
            <person name="Mace W."/>
            <person name="Machado C."/>
            <person name="Nagabhyru P."/>
            <person name="Pan J."/>
            <person name="Schmid J."/>
            <person name="Sugawara K."/>
            <person name="Steiner U."/>
            <person name="Takach J.E."/>
            <person name="Tanaka E."/>
            <person name="Webb J.S."/>
            <person name="Wilson E.V."/>
            <person name="Wiseman J.L."/>
            <person name="Yoshida R."/>
            <person name="Zeng Z."/>
        </authorList>
    </citation>
    <scope>NUCLEOTIDE SEQUENCE [LARGE SCALE GENOMIC DNA]</scope>
    <source>
        <strain evidence="3 4">20.1</strain>
    </source>
</reference>
<organism evidence="3 4">
    <name type="scientific">Claviceps purpurea (strain 20.1)</name>
    <name type="common">Ergot fungus</name>
    <name type="synonym">Sphacelia segetum</name>
    <dbReference type="NCBI Taxonomy" id="1111077"/>
    <lineage>
        <taxon>Eukaryota</taxon>
        <taxon>Fungi</taxon>
        <taxon>Dikarya</taxon>
        <taxon>Ascomycota</taxon>
        <taxon>Pezizomycotina</taxon>
        <taxon>Sordariomycetes</taxon>
        <taxon>Hypocreomycetidae</taxon>
        <taxon>Hypocreales</taxon>
        <taxon>Clavicipitaceae</taxon>
        <taxon>Claviceps</taxon>
    </lineage>
</organism>
<dbReference type="GO" id="GO:0043386">
    <property type="term" value="P:mycotoxin biosynthetic process"/>
    <property type="evidence" value="ECO:0007669"/>
    <property type="project" value="InterPro"/>
</dbReference>
<keyword evidence="4" id="KW-1185">Reference proteome</keyword>
<evidence type="ECO:0000256" key="1">
    <source>
        <dbReference type="ARBA" id="ARBA00035112"/>
    </source>
</evidence>
<dbReference type="Proteomes" id="UP000016801">
    <property type="component" value="Unassembled WGS sequence"/>
</dbReference>
<evidence type="ECO:0000256" key="2">
    <source>
        <dbReference type="SAM" id="Phobius"/>
    </source>
</evidence>
<evidence type="ECO:0000313" key="4">
    <source>
        <dbReference type="Proteomes" id="UP000016801"/>
    </source>
</evidence>
<keyword evidence="2" id="KW-1133">Transmembrane helix</keyword>
<dbReference type="STRING" id="1111077.M1VY44"/>
<dbReference type="PANTHER" id="PTHR33365:SF14">
    <property type="entry name" value="TAT PATHWAY SIGNAL SEQUENCE"/>
    <property type="match status" value="1"/>
</dbReference>
<dbReference type="VEuPathDB" id="FungiDB:CPUR_07663"/>
<dbReference type="HOGENOM" id="CLU_042941_0_0_1"/>
<dbReference type="PANTHER" id="PTHR33365">
    <property type="entry name" value="YALI0B05434P"/>
    <property type="match status" value="1"/>
</dbReference>
<protein>
    <recommendedName>
        <fullName evidence="5">Tat pathway signal sequence</fullName>
    </recommendedName>
</protein>
<dbReference type="eggNOG" id="ENOG502S0D8">
    <property type="taxonomic scope" value="Eukaryota"/>
</dbReference>
<accession>M1VY44</accession>
<dbReference type="InterPro" id="IPR021765">
    <property type="entry name" value="UstYa-like"/>
</dbReference>
<dbReference type="OrthoDB" id="3687641at2759"/>
<comment type="caution">
    <text evidence="3">The sequence shown here is derived from an EMBL/GenBank/DDBJ whole genome shotgun (WGS) entry which is preliminary data.</text>
</comment>
<evidence type="ECO:0000313" key="3">
    <source>
        <dbReference type="EMBL" id="CCE33737.1"/>
    </source>
</evidence>
<dbReference type="AlphaFoldDB" id="M1VY44"/>
<feature type="transmembrane region" description="Helical" evidence="2">
    <location>
        <begin position="45"/>
        <end position="64"/>
    </location>
</feature>